<protein>
    <submittedName>
        <fullName evidence="1">Uncharacterized protein</fullName>
    </submittedName>
</protein>
<proteinExistence type="predicted"/>
<dbReference type="PATRIC" id="fig|1127483.3.peg.6239"/>
<dbReference type="EMBL" id="AHJE01000090">
    <property type="protein sequence ID" value="EHP39497.1"/>
    <property type="molecule type" value="Genomic_DNA"/>
</dbReference>
<sequence>MANTIGMPDCMLDAVRSMEGVKFALPSYSGGALVRLKSGTYQPATVVGIDSGVNV</sequence>
<evidence type="ECO:0000313" key="1">
    <source>
        <dbReference type="EMBL" id="EHP39497.1"/>
    </source>
</evidence>
<evidence type="ECO:0000313" key="2">
    <source>
        <dbReference type="Proteomes" id="UP000005808"/>
    </source>
</evidence>
<dbReference type="AlphaFoldDB" id="H1SDC8"/>
<organism evidence="1 2">
    <name type="scientific">Cupriavidus basilensis OR16</name>
    <dbReference type="NCBI Taxonomy" id="1127483"/>
    <lineage>
        <taxon>Bacteria</taxon>
        <taxon>Pseudomonadati</taxon>
        <taxon>Pseudomonadota</taxon>
        <taxon>Betaproteobacteria</taxon>
        <taxon>Burkholderiales</taxon>
        <taxon>Burkholderiaceae</taxon>
        <taxon>Cupriavidus</taxon>
    </lineage>
</organism>
<comment type="caution">
    <text evidence="1">The sequence shown here is derived from an EMBL/GenBank/DDBJ whole genome shotgun (WGS) entry which is preliminary data.</text>
</comment>
<gene>
    <name evidence="1" type="ORF">OR16_31279</name>
</gene>
<name>H1SDC8_9BURK</name>
<reference evidence="1 2" key="1">
    <citation type="journal article" date="2012" name="J. Bacteriol.">
        <title>De Novo Genome Project of Cupriavidus basilensis OR16.</title>
        <authorList>
            <person name="Cserhati M."/>
            <person name="Kriszt B."/>
            <person name="Szoboszlay S."/>
            <person name="Toth A."/>
            <person name="Szabo I."/>
            <person name="Tancsics A."/>
            <person name="Nagy I."/>
            <person name="Horvath B."/>
            <person name="Nagy I."/>
            <person name="Kukolya J."/>
        </authorList>
    </citation>
    <scope>NUCLEOTIDE SEQUENCE [LARGE SCALE GENOMIC DNA]</scope>
    <source>
        <strain evidence="1 2">OR16</strain>
    </source>
</reference>
<accession>H1SDC8</accession>
<dbReference type="Proteomes" id="UP000005808">
    <property type="component" value="Unassembled WGS sequence"/>
</dbReference>